<dbReference type="AlphaFoldDB" id="A0A2P2PR57"/>
<sequence length="41" mass="4677">MHCCLYSLRKNMPDSINSDENGKSMINSIKSCQENQMEPIS</sequence>
<dbReference type="EMBL" id="GGEC01076711">
    <property type="protein sequence ID" value="MBX57195.1"/>
    <property type="molecule type" value="Transcribed_RNA"/>
</dbReference>
<reference evidence="1" key="1">
    <citation type="submission" date="2018-02" db="EMBL/GenBank/DDBJ databases">
        <title>Rhizophora mucronata_Transcriptome.</title>
        <authorList>
            <person name="Meera S.P."/>
            <person name="Sreeshan A."/>
            <person name="Augustine A."/>
        </authorList>
    </citation>
    <scope>NUCLEOTIDE SEQUENCE</scope>
    <source>
        <tissue evidence="1">Leaf</tissue>
    </source>
</reference>
<proteinExistence type="predicted"/>
<organism evidence="1">
    <name type="scientific">Rhizophora mucronata</name>
    <name type="common">Asiatic mangrove</name>
    <dbReference type="NCBI Taxonomy" id="61149"/>
    <lineage>
        <taxon>Eukaryota</taxon>
        <taxon>Viridiplantae</taxon>
        <taxon>Streptophyta</taxon>
        <taxon>Embryophyta</taxon>
        <taxon>Tracheophyta</taxon>
        <taxon>Spermatophyta</taxon>
        <taxon>Magnoliopsida</taxon>
        <taxon>eudicotyledons</taxon>
        <taxon>Gunneridae</taxon>
        <taxon>Pentapetalae</taxon>
        <taxon>rosids</taxon>
        <taxon>fabids</taxon>
        <taxon>Malpighiales</taxon>
        <taxon>Rhizophoraceae</taxon>
        <taxon>Rhizophora</taxon>
    </lineage>
</organism>
<evidence type="ECO:0000313" key="1">
    <source>
        <dbReference type="EMBL" id="MBX57195.1"/>
    </source>
</evidence>
<protein>
    <submittedName>
        <fullName evidence="1">Uncharacterized protein</fullName>
    </submittedName>
</protein>
<name>A0A2P2PR57_RHIMU</name>
<accession>A0A2P2PR57</accession>